<protein>
    <submittedName>
        <fullName evidence="5">ABC transporter ATP-binding protein</fullName>
    </submittedName>
</protein>
<dbReference type="PROSITE" id="PS50893">
    <property type="entry name" value="ABC_TRANSPORTER_2"/>
    <property type="match status" value="2"/>
</dbReference>
<dbReference type="InterPro" id="IPR013563">
    <property type="entry name" value="Oligopep_ABC_C"/>
</dbReference>
<dbReference type="InterPro" id="IPR027417">
    <property type="entry name" value="P-loop_NTPase"/>
</dbReference>
<evidence type="ECO:0000256" key="1">
    <source>
        <dbReference type="ARBA" id="ARBA00022448"/>
    </source>
</evidence>
<sequence>MRLSTNKILCNIQRLCIKVPQREQHLELIKNISFQCFSNEILGVVGESGSGKSITFKSLMGLLPQTLNITADRFEVLGEDFSSKSGVITVEKGSSLARFRGSEISMIFQEPMSSLNPTKTCGVQVSEILELHTDLNKRHRKSEVLDLFAKVKLPDPEKTFQKYPHEISGGQMQRVMIAMAIACKPKLLIADEPTTALDVTVQQEIINLLKELQHEYGMSIIFISHDLALVQNIADRIMVMFKGQIEEIGSAKQVFNSPQANYTKALLASRPKTSERLERLPTVKDFLENNTGFREITSEARKLRLRKIYDQQPILEVQNVFKDYSLKKQLFKKQDYFRAVSDVSFQLYPKESLGLVGESGCGKSTLGNMILGLQSISEGSILFKGQDIARLDKKSMRSLRKELQIIFQDPYSSLNPRVTVGNCIMEAMKWHGIGENRKDREQKTKTLINRVGLAENSFYKYPHEFSGGQRQRIGIARTIALEPSLIVCDESVSALDISVQAQVLNLLNELKELYDFSYLFISHDLAVVKYFCDRIVVMNKGKIEEINEADALYENPKKEYTRKLIAAIPAV</sequence>
<dbReference type="InterPro" id="IPR003593">
    <property type="entry name" value="AAA+_ATPase"/>
</dbReference>
<dbReference type="FunFam" id="3.40.50.300:FF:000016">
    <property type="entry name" value="Oligopeptide ABC transporter ATP-binding component"/>
    <property type="match status" value="2"/>
</dbReference>
<organism evidence="5 6">
    <name type="scientific">Nonlabens spongiae</name>
    <dbReference type="NCBI Taxonomy" id="331648"/>
    <lineage>
        <taxon>Bacteria</taxon>
        <taxon>Pseudomonadati</taxon>
        <taxon>Bacteroidota</taxon>
        <taxon>Flavobacteriia</taxon>
        <taxon>Flavobacteriales</taxon>
        <taxon>Flavobacteriaceae</taxon>
        <taxon>Nonlabens</taxon>
    </lineage>
</organism>
<dbReference type="NCBIfam" id="NF008453">
    <property type="entry name" value="PRK11308.1"/>
    <property type="match status" value="2"/>
</dbReference>
<keyword evidence="6" id="KW-1185">Reference proteome</keyword>
<dbReference type="GO" id="GO:0016887">
    <property type="term" value="F:ATP hydrolysis activity"/>
    <property type="evidence" value="ECO:0007669"/>
    <property type="project" value="InterPro"/>
</dbReference>
<name>A0A1W6MM06_9FLAO</name>
<dbReference type="SMART" id="SM00382">
    <property type="entry name" value="AAA"/>
    <property type="match status" value="2"/>
</dbReference>
<dbReference type="RefSeq" id="WP_085767445.1">
    <property type="nucleotide sequence ID" value="NZ_CP019344.1"/>
</dbReference>
<dbReference type="NCBIfam" id="NF007739">
    <property type="entry name" value="PRK10419.1"/>
    <property type="match status" value="2"/>
</dbReference>
<dbReference type="AlphaFoldDB" id="A0A1W6MM06"/>
<dbReference type="EMBL" id="CP019344">
    <property type="protein sequence ID" value="ARN78641.1"/>
    <property type="molecule type" value="Genomic_DNA"/>
</dbReference>
<dbReference type="CDD" id="cd03257">
    <property type="entry name" value="ABC_NikE_OppD_transporters"/>
    <property type="match status" value="2"/>
</dbReference>
<dbReference type="STRING" id="331648.BST97_11930"/>
<dbReference type="OrthoDB" id="1115710at2"/>
<dbReference type="GO" id="GO:0055085">
    <property type="term" value="P:transmembrane transport"/>
    <property type="evidence" value="ECO:0007669"/>
    <property type="project" value="UniProtKB-ARBA"/>
</dbReference>
<evidence type="ECO:0000256" key="2">
    <source>
        <dbReference type="ARBA" id="ARBA00022741"/>
    </source>
</evidence>
<dbReference type="SUPFAM" id="SSF52540">
    <property type="entry name" value="P-loop containing nucleoside triphosphate hydrolases"/>
    <property type="match status" value="2"/>
</dbReference>
<dbReference type="GO" id="GO:0015833">
    <property type="term" value="P:peptide transport"/>
    <property type="evidence" value="ECO:0007669"/>
    <property type="project" value="InterPro"/>
</dbReference>
<dbReference type="PANTHER" id="PTHR43776">
    <property type="entry name" value="TRANSPORT ATP-BINDING PROTEIN"/>
    <property type="match status" value="1"/>
</dbReference>
<evidence type="ECO:0000313" key="6">
    <source>
        <dbReference type="Proteomes" id="UP000193431"/>
    </source>
</evidence>
<dbReference type="InterPro" id="IPR050319">
    <property type="entry name" value="ABC_transp_ATP-bind"/>
</dbReference>
<evidence type="ECO:0000259" key="4">
    <source>
        <dbReference type="PROSITE" id="PS50893"/>
    </source>
</evidence>
<keyword evidence="1" id="KW-0813">Transport</keyword>
<evidence type="ECO:0000256" key="3">
    <source>
        <dbReference type="ARBA" id="ARBA00022840"/>
    </source>
</evidence>
<reference evidence="5 6" key="1">
    <citation type="submission" date="2016-11" db="EMBL/GenBank/DDBJ databases">
        <title>Trade-off between light-utilization and light-protection in marine flavobacteria.</title>
        <authorList>
            <person name="Kumagai Y."/>
        </authorList>
    </citation>
    <scope>NUCLEOTIDE SEQUENCE [LARGE SCALE GENOMIC DNA]</scope>
    <source>
        <strain evidence="5 6">JCM 13191</strain>
    </source>
</reference>
<keyword evidence="3 5" id="KW-0067">ATP-binding</keyword>
<dbReference type="Pfam" id="PF00005">
    <property type="entry name" value="ABC_tran"/>
    <property type="match status" value="2"/>
</dbReference>
<proteinExistence type="predicted"/>
<accession>A0A1W6MM06</accession>
<gene>
    <name evidence="5" type="ORF">BST97_11930</name>
</gene>
<dbReference type="GO" id="GO:0005524">
    <property type="term" value="F:ATP binding"/>
    <property type="evidence" value="ECO:0007669"/>
    <property type="project" value="UniProtKB-KW"/>
</dbReference>
<feature type="domain" description="ABC transporter" evidence="4">
    <location>
        <begin position="12"/>
        <end position="267"/>
    </location>
</feature>
<dbReference type="Proteomes" id="UP000193431">
    <property type="component" value="Chromosome"/>
</dbReference>
<dbReference type="Pfam" id="PF08352">
    <property type="entry name" value="oligo_HPY"/>
    <property type="match status" value="2"/>
</dbReference>
<keyword evidence="2" id="KW-0547">Nucleotide-binding</keyword>
<evidence type="ECO:0000313" key="5">
    <source>
        <dbReference type="EMBL" id="ARN78641.1"/>
    </source>
</evidence>
<dbReference type="Gene3D" id="3.40.50.300">
    <property type="entry name" value="P-loop containing nucleotide triphosphate hydrolases"/>
    <property type="match status" value="2"/>
</dbReference>
<feature type="domain" description="ABC transporter" evidence="4">
    <location>
        <begin position="315"/>
        <end position="565"/>
    </location>
</feature>
<dbReference type="PROSITE" id="PS00211">
    <property type="entry name" value="ABC_TRANSPORTER_1"/>
    <property type="match status" value="2"/>
</dbReference>
<dbReference type="InterPro" id="IPR003439">
    <property type="entry name" value="ABC_transporter-like_ATP-bd"/>
</dbReference>
<dbReference type="InterPro" id="IPR017871">
    <property type="entry name" value="ABC_transporter-like_CS"/>
</dbReference>